<dbReference type="RefSeq" id="XP_013415746.1">
    <property type="nucleotide sequence ID" value="XM_013560292.1"/>
</dbReference>
<keyword evidence="1" id="KW-0732">Signal</keyword>
<sequence>MTTQITSTMTTQAMPYTTTNTSGLVNSNVTDVNVTNANVTKEPFSNITWPADDPCSNYTVLNDSWRNVAQGKNYLSNFKCDGVTAGFVKDWYRFMGPAGTILATECQPVQHCGTYVPLYLNGTVPNVPGDVWNVTLCATSAYGCCAYAWAAVYTPPFVTVKNCGDYFVYELKPATGCYTAYCGSD</sequence>
<dbReference type="InParanoid" id="A0A1S3K0E6"/>
<dbReference type="Pfam" id="PF23283">
    <property type="entry name" value="D8C_UMOD"/>
    <property type="match status" value="1"/>
</dbReference>
<accession>A0A1S3K0E6</accession>
<dbReference type="PANTHER" id="PTHR36191:SF4">
    <property type="entry name" value="VWFD DOMAIN-CONTAINING PROTEIN"/>
    <property type="match status" value="1"/>
</dbReference>
<dbReference type="InterPro" id="IPR057774">
    <property type="entry name" value="D8C_UMOD/GP2/OIT3-like"/>
</dbReference>
<dbReference type="GeneID" id="106177505"/>
<protein>
    <submittedName>
        <fullName evidence="5">Uromodulin-like</fullName>
    </submittedName>
</protein>
<dbReference type="KEGG" id="lak:106177505"/>
<gene>
    <name evidence="5" type="primary">LOC106177505</name>
</gene>
<name>A0A1S3K0E6_LINAN</name>
<feature type="domain" description="UMOD/GP2/OIT3-like D8C" evidence="3">
    <location>
        <begin position="104"/>
        <end position="182"/>
    </location>
</feature>
<evidence type="ECO:0000313" key="4">
    <source>
        <dbReference type="Proteomes" id="UP000085678"/>
    </source>
</evidence>
<dbReference type="AlphaFoldDB" id="A0A1S3K0E6"/>
<dbReference type="PANTHER" id="PTHR36191">
    <property type="entry name" value="ENDO/EXONUCLEASE/PHOSPHATASE DOMAIN-CONTAINING PROTEIN-RELATED"/>
    <property type="match status" value="1"/>
</dbReference>
<proteinExistence type="predicted"/>
<evidence type="ECO:0000256" key="2">
    <source>
        <dbReference type="ARBA" id="ARBA00023157"/>
    </source>
</evidence>
<evidence type="ECO:0000259" key="3">
    <source>
        <dbReference type="Pfam" id="PF23283"/>
    </source>
</evidence>
<organism evidence="4 5">
    <name type="scientific">Lingula anatina</name>
    <name type="common">Brachiopod</name>
    <name type="synonym">Lingula unguis</name>
    <dbReference type="NCBI Taxonomy" id="7574"/>
    <lineage>
        <taxon>Eukaryota</taxon>
        <taxon>Metazoa</taxon>
        <taxon>Spiralia</taxon>
        <taxon>Lophotrochozoa</taxon>
        <taxon>Brachiopoda</taxon>
        <taxon>Linguliformea</taxon>
        <taxon>Lingulata</taxon>
        <taxon>Lingulida</taxon>
        <taxon>Linguloidea</taxon>
        <taxon>Lingulidae</taxon>
        <taxon>Lingula</taxon>
    </lineage>
</organism>
<evidence type="ECO:0000313" key="5">
    <source>
        <dbReference type="RefSeq" id="XP_013415746.1"/>
    </source>
</evidence>
<reference evidence="5" key="1">
    <citation type="submission" date="2025-08" db="UniProtKB">
        <authorList>
            <consortium name="RefSeq"/>
        </authorList>
    </citation>
    <scope>IDENTIFICATION</scope>
    <source>
        <tissue evidence="5">Gonads</tissue>
    </source>
</reference>
<evidence type="ECO:0000256" key="1">
    <source>
        <dbReference type="ARBA" id="ARBA00022729"/>
    </source>
</evidence>
<keyword evidence="2" id="KW-1015">Disulfide bond</keyword>
<keyword evidence="4" id="KW-1185">Reference proteome</keyword>
<dbReference type="Proteomes" id="UP000085678">
    <property type="component" value="Unplaced"/>
</dbReference>
<dbReference type="OrthoDB" id="10043005at2759"/>